<name>A0A927G5Q4_9MICO</name>
<comment type="caution">
    <text evidence="2">The sequence shown here is derived from an EMBL/GenBank/DDBJ whole genome shotgun (WGS) entry which is preliminary data.</text>
</comment>
<reference evidence="2" key="2">
    <citation type="submission" date="2020-09" db="EMBL/GenBank/DDBJ databases">
        <authorList>
            <person name="Yu Y."/>
        </authorList>
    </citation>
    <scope>NUCLEOTIDE SEQUENCE</scope>
    <source>
        <strain evidence="2">KCTC 49039</strain>
    </source>
</reference>
<evidence type="ECO:0000313" key="2">
    <source>
        <dbReference type="EMBL" id="MBD8077488.1"/>
    </source>
</evidence>
<dbReference type="InterPro" id="IPR029068">
    <property type="entry name" value="Glyas_Bleomycin-R_OHBP_Dase"/>
</dbReference>
<dbReference type="InterPro" id="IPR037523">
    <property type="entry name" value="VOC_core"/>
</dbReference>
<reference evidence="2" key="1">
    <citation type="journal article" date="2018" name="Curr. Microbiol.">
        <title>Cellulosimicrobium arenosum sp. nov., Isolated from Marine Sediment Sand.</title>
        <authorList>
            <person name="Oh M."/>
            <person name="Kim J.H."/>
            <person name="Yoon J.H."/>
            <person name="Schumann P."/>
            <person name="Kim W."/>
        </authorList>
    </citation>
    <scope>NUCLEOTIDE SEQUENCE</scope>
    <source>
        <strain evidence="2">KCTC 49039</strain>
    </source>
</reference>
<dbReference type="PANTHER" id="PTHR34109">
    <property type="entry name" value="BNAUNNG04460D PROTEIN-RELATED"/>
    <property type="match status" value="1"/>
</dbReference>
<dbReference type="Proteomes" id="UP000610846">
    <property type="component" value="Unassembled WGS sequence"/>
</dbReference>
<accession>A0A927G5Q4</accession>
<evidence type="ECO:0000313" key="3">
    <source>
        <dbReference type="Proteomes" id="UP000610846"/>
    </source>
</evidence>
<proteinExistence type="predicted"/>
<dbReference type="RefSeq" id="WP_191827086.1">
    <property type="nucleotide sequence ID" value="NZ_JACYHB010000001.1"/>
</dbReference>
<dbReference type="InterPro" id="IPR004360">
    <property type="entry name" value="Glyas_Fos-R_dOase_dom"/>
</dbReference>
<dbReference type="PROSITE" id="PS51819">
    <property type="entry name" value="VOC"/>
    <property type="match status" value="1"/>
</dbReference>
<evidence type="ECO:0000259" key="1">
    <source>
        <dbReference type="PROSITE" id="PS51819"/>
    </source>
</evidence>
<sequence length="152" mass="15945">MEMSALHPNVTVSGAREAIAFYETALGAEVIDTITAGDVVIHSDLRLRSGTSSSTFTVAEAFPPDSVAPEAGAPTHASFTIPVDDTDAAYARALGAGATSLAEPADWFPGFRQSAVRCPFGHRWYLVTVADDVTGADVQRASDAWMAERGDA</sequence>
<organism evidence="2 3">
    <name type="scientific">Cellulosimicrobium arenosum</name>
    <dbReference type="NCBI Taxonomy" id="2708133"/>
    <lineage>
        <taxon>Bacteria</taxon>
        <taxon>Bacillati</taxon>
        <taxon>Actinomycetota</taxon>
        <taxon>Actinomycetes</taxon>
        <taxon>Micrococcales</taxon>
        <taxon>Promicromonosporaceae</taxon>
        <taxon>Cellulosimicrobium</taxon>
    </lineage>
</organism>
<protein>
    <submittedName>
        <fullName evidence="2">VOC family protein</fullName>
    </submittedName>
</protein>
<keyword evidence="3" id="KW-1185">Reference proteome</keyword>
<dbReference type="AlphaFoldDB" id="A0A927G5Q4"/>
<feature type="domain" description="VOC" evidence="1">
    <location>
        <begin position="4"/>
        <end position="129"/>
    </location>
</feature>
<dbReference type="PANTHER" id="PTHR34109:SF1">
    <property type="entry name" value="VOC DOMAIN-CONTAINING PROTEIN"/>
    <property type="match status" value="1"/>
</dbReference>
<dbReference type="Pfam" id="PF00903">
    <property type="entry name" value="Glyoxalase"/>
    <property type="match status" value="1"/>
</dbReference>
<dbReference type="SUPFAM" id="SSF54593">
    <property type="entry name" value="Glyoxalase/Bleomycin resistance protein/Dihydroxybiphenyl dioxygenase"/>
    <property type="match status" value="1"/>
</dbReference>
<gene>
    <name evidence="2" type="ORF">IF651_00210</name>
</gene>
<dbReference type="Gene3D" id="3.10.180.10">
    <property type="entry name" value="2,3-Dihydroxybiphenyl 1,2-Dioxygenase, domain 1"/>
    <property type="match status" value="1"/>
</dbReference>
<dbReference type="EMBL" id="JACYHB010000001">
    <property type="protein sequence ID" value="MBD8077488.1"/>
    <property type="molecule type" value="Genomic_DNA"/>
</dbReference>